<keyword evidence="16" id="KW-0969">Cilium</keyword>
<dbReference type="Pfam" id="PF01618">
    <property type="entry name" value="MotA_ExbB"/>
    <property type="match status" value="1"/>
</dbReference>
<sequence length="283" mass="29690">MLIDLLATGAAGAAEAPVNEFGFWEAMNQGGIVAWSILGIMVIMSVGSFYILFTKYFEQNKVMKEYRSGRAAFWRAGSLKEGATKFDKNSAWRQLVDDGIRAGDESAKMHDSLESHDWLHGTLQRSESSIMAKLNGGLPFLATVGATAPFVGLLGTVIGIYRALINIGMSGSASIDKVAGPVGEALIMTAIGLLVAVPAVFAYNYLMSRNRRIQAMLSGFSTDLQANITSDGAVKPSLMTANSTATAAKSAKAAPATAKPAAKPAASTTTTGTTTTGTTPPKR</sequence>
<evidence type="ECO:0000313" key="16">
    <source>
        <dbReference type="EMBL" id="KLE31649.1"/>
    </source>
</evidence>
<dbReference type="PANTHER" id="PTHR30625:SF14">
    <property type="entry name" value="BIOPOLYMER TRANSPORT PROTEIN EXBB"/>
    <property type="match status" value="1"/>
</dbReference>
<evidence type="ECO:0000259" key="15">
    <source>
        <dbReference type="Pfam" id="PF01618"/>
    </source>
</evidence>
<evidence type="ECO:0000256" key="1">
    <source>
        <dbReference type="ARBA" id="ARBA00004429"/>
    </source>
</evidence>
<evidence type="ECO:0000256" key="9">
    <source>
        <dbReference type="ARBA" id="ARBA00022989"/>
    </source>
</evidence>
<comment type="caution">
    <text evidence="16">The sequence shown here is derived from an EMBL/GenBank/DDBJ whole genome shotgun (WGS) entry which is preliminary data.</text>
</comment>
<protein>
    <recommendedName>
        <fullName evidence="3">Biopolymer transport protein ExbB</fullName>
    </recommendedName>
</protein>
<keyword evidence="16" id="KW-0966">Cell projection</keyword>
<feature type="transmembrane region" description="Helical" evidence="14">
    <location>
        <begin position="32"/>
        <end position="53"/>
    </location>
</feature>
<name>A0A0G9MM16_9SPHN</name>
<keyword evidence="6" id="KW-0997">Cell inner membrane</keyword>
<evidence type="ECO:0000256" key="10">
    <source>
        <dbReference type="ARBA" id="ARBA00023136"/>
    </source>
</evidence>
<dbReference type="GO" id="GO:0017038">
    <property type="term" value="P:protein import"/>
    <property type="evidence" value="ECO:0007669"/>
    <property type="project" value="TreeGrafter"/>
</dbReference>
<keyword evidence="9 14" id="KW-1133">Transmembrane helix</keyword>
<keyword evidence="4 12" id="KW-0813">Transport</keyword>
<feature type="region of interest" description="Disordered" evidence="13">
    <location>
        <begin position="249"/>
        <end position="283"/>
    </location>
</feature>
<keyword evidence="10 14" id="KW-0472">Membrane</keyword>
<feature type="domain" description="MotA/TolQ/ExbB proton channel" evidence="15">
    <location>
        <begin position="104"/>
        <end position="215"/>
    </location>
</feature>
<evidence type="ECO:0000256" key="2">
    <source>
        <dbReference type="ARBA" id="ARBA00011471"/>
    </source>
</evidence>
<keyword evidence="8 12" id="KW-0653">Protein transport</keyword>
<keyword evidence="5" id="KW-1003">Cell membrane</keyword>
<dbReference type="OrthoDB" id="9805133at2"/>
<dbReference type="PATRIC" id="fig|502682.8.peg.1824"/>
<evidence type="ECO:0000256" key="8">
    <source>
        <dbReference type="ARBA" id="ARBA00022927"/>
    </source>
</evidence>
<evidence type="ECO:0000256" key="5">
    <source>
        <dbReference type="ARBA" id="ARBA00022475"/>
    </source>
</evidence>
<dbReference type="STRING" id="502682.BMF35_a0790"/>
<evidence type="ECO:0000313" key="17">
    <source>
        <dbReference type="Proteomes" id="UP000053070"/>
    </source>
</evidence>
<comment type="similarity">
    <text evidence="12">Belongs to the exbB/tolQ family.</text>
</comment>
<dbReference type="KEGG" id="egn:BMF35_a0790"/>
<dbReference type="InterPro" id="IPR002898">
    <property type="entry name" value="MotA_ExbB_proton_chnl"/>
</dbReference>
<accession>A0A0G9MM16</accession>
<evidence type="ECO:0000256" key="7">
    <source>
        <dbReference type="ARBA" id="ARBA00022692"/>
    </source>
</evidence>
<evidence type="ECO:0000256" key="11">
    <source>
        <dbReference type="ARBA" id="ARBA00024816"/>
    </source>
</evidence>
<dbReference type="EMBL" id="LBHC01000002">
    <property type="protein sequence ID" value="KLE31649.1"/>
    <property type="molecule type" value="Genomic_DNA"/>
</dbReference>
<dbReference type="PANTHER" id="PTHR30625">
    <property type="entry name" value="PROTEIN TOLQ"/>
    <property type="match status" value="1"/>
</dbReference>
<dbReference type="RefSeq" id="WP_047007000.1">
    <property type="nucleotide sequence ID" value="NZ_CP018097.1"/>
</dbReference>
<organism evidence="16 17">
    <name type="scientific">Aurantiacibacter gangjinensis</name>
    <dbReference type="NCBI Taxonomy" id="502682"/>
    <lineage>
        <taxon>Bacteria</taxon>
        <taxon>Pseudomonadati</taxon>
        <taxon>Pseudomonadota</taxon>
        <taxon>Alphaproteobacteria</taxon>
        <taxon>Sphingomonadales</taxon>
        <taxon>Erythrobacteraceae</taxon>
        <taxon>Aurantiacibacter</taxon>
    </lineage>
</organism>
<dbReference type="InterPro" id="IPR050790">
    <property type="entry name" value="ExbB/TolQ_transport"/>
</dbReference>
<keyword evidence="16" id="KW-0282">Flagellum</keyword>
<evidence type="ECO:0000256" key="14">
    <source>
        <dbReference type="SAM" id="Phobius"/>
    </source>
</evidence>
<dbReference type="AlphaFoldDB" id="A0A0G9MM16"/>
<keyword evidence="7 14" id="KW-0812">Transmembrane</keyword>
<gene>
    <name evidence="16" type="ORF">AAW01_08950</name>
</gene>
<dbReference type="Proteomes" id="UP000053070">
    <property type="component" value="Unassembled WGS sequence"/>
</dbReference>
<evidence type="ECO:0000256" key="13">
    <source>
        <dbReference type="SAM" id="MobiDB-lite"/>
    </source>
</evidence>
<comment type="subunit">
    <text evidence="2">The accessory proteins ExbB and ExbD seem to form a complex with TonB.</text>
</comment>
<feature type="transmembrane region" description="Helical" evidence="14">
    <location>
        <begin position="185"/>
        <end position="206"/>
    </location>
</feature>
<dbReference type="GO" id="GO:0005886">
    <property type="term" value="C:plasma membrane"/>
    <property type="evidence" value="ECO:0007669"/>
    <property type="project" value="UniProtKB-SubCell"/>
</dbReference>
<evidence type="ECO:0000256" key="6">
    <source>
        <dbReference type="ARBA" id="ARBA00022519"/>
    </source>
</evidence>
<keyword evidence="17" id="KW-1185">Reference proteome</keyword>
<feature type="transmembrane region" description="Helical" evidence="14">
    <location>
        <begin position="140"/>
        <end position="165"/>
    </location>
</feature>
<evidence type="ECO:0000256" key="12">
    <source>
        <dbReference type="RuleBase" id="RU004057"/>
    </source>
</evidence>
<reference evidence="16 17" key="1">
    <citation type="submission" date="2015-04" db="EMBL/GenBank/DDBJ databases">
        <title>The draft genome sequence of Erythrobacr gangjinensis K7-2.</title>
        <authorList>
            <person name="Zhuang L."/>
            <person name="Liu Y."/>
            <person name="Shao Z."/>
        </authorList>
    </citation>
    <scope>NUCLEOTIDE SEQUENCE [LARGE SCALE GENOMIC DNA]</scope>
    <source>
        <strain evidence="16 17">K7-2</strain>
    </source>
</reference>
<proteinExistence type="inferred from homology"/>
<comment type="function">
    <text evidence="11">Involved in the TonB-dependent energy-dependent transport of various receptor-bound substrates. Protects ExbD from proteolytic degradation and functionally stabilizes TonB.</text>
</comment>
<comment type="subcellular location">
    <subcellularLocation>
        <location evidence="1">Cell inner membrane</location>
        <topology evidence="1">Multi-pass membrane protein</topology>
    </subcellularLocation>
    <subcellularLocation>
        <location evidence="12">Membrane</location>
        <topology evidence="12">Multi-pass membrane protein</topology>
    </subcellularLocation>
</comment>
<evidence type="ECO:0000256" key="4">
    <source>
        <dbReference type="ARBA" id="ARBA00022448"/>
    </source>
</evidence>
<evidence type="ECO:0000256" key="3">
    <source>
        <dbReference type="ARBA" id="ARBA00022093"/>
    </source>
</evidence>